<dbReference type="EMBL" id="UZAL01035424">
    <property type="protein sequence ID" value="VDP67663.1"/>
    <property type="molecule type" value="Genomic_DNA"/>
</dbReference>
<evidence type="ECO:0000313" key="2">
    <source>
        <dbReference type="Proteomes" id="UP000269396"/>
    </source>
</evidence>
<sequence>MIRQDIENATTLLRHPNSMSTQDIVFPNDPHISDEISYASEENMLNESNHDRKSDTVLINADFSNIPLFSNEILNKVKENISEESNPDDVISNLICPHNALVSCRKLVQSEARARF</sequence>
<dbReference type="STRING" id="31246.A0A183PL51"/>
<accession>A0A183PL51</accession>
<proteinExistence type="predicted"/>
<dbReference type="Proteomes" id="UP000269396">
    <property type="component" value="Unassembled WGS sequence"/>
</dbReference>
<keyword evidence="2" id="KW-1185">Reference proteome</keyword>
<protein>
    <submittedName>
        <fullName evidence="1">Uncharacterized protein</fullName>
    </submittedName>
</protein>
<organism evidence="1 2">
    <name type="scientific">Schistosoma mattheei</name>
    <dbReference type="NCBI Taxonomy" id="31246"/>
    <lineage>
        <taxon>Eukaryota</taxon>
        <taxon>Metazoa</taxon>
        <taxon>Spiralia</taxon>
        <taxon>Lophotrochozoa</taxon>
        <taxon>Platyhelminthes</taxon>
        <taxon>Trematoda</taxon>
        <taxon>Digenea</taxon>
        <taxon>Strigeidida</taxon>
        <taxon>Schistosomatoidea</taxon>
        <taxon>Schistosomatidae</taxon>
        <taxon>Schistosoma</taxon>
    </lineage>
</organism>
<gene>
    <name evidence="1" type="ORF">SMTD_LOCUS15087</name>
</gene>
<reference evidence="1 2" key="1">
    <citation type="submission" date="2018-11" db="EMBL/GenBank/DDBJ databases">
        <authorList>
            <consortium name="Pathogen Informatics"/>
        </authorList>
    </citation>
    <scope>NUCLEOTIDE SEQUENCE [LARGE SCALE GENOMIC DNA]</scope>
    <source>
        <strain>Denwood</strain>
        <strain evidence="2">Zambia</strain>
    </source>
</reference>
<evidence type="ECO:0000313" key="1">
    <source>
        <dbReference type="EMBL" id="VDP67663.1"/>
    </source>
</evidence>
<name>A0A183PL51_9TREM</name>
<dbReference type="AlphaFoldDB" id="A0A183PL51"/>